<evidence type="ECO:0000256" key="1">
    <source>
        <dbReference type="SAM" id="MobiDB-lite"/>
    </source>
</evidence>
<accession>A0ABP5P0P5</accession>
<name>A0ABP5P0P5_9ACTN</name>
<feature type="compositionally biased region" description="Basic residues" evidence="1">
    <location>
        <begin position="40"/>
        <end position="51"/>
    </location>
</feature>
<feature type="region of interest" description="Disordered" evidence="1">
    <location>
        <begin position="1"/>
        <end position="100"/>
    </location>
</feature>
<evidence type="ECO:0000313" key="3">
    <source>
        <dbReference type="Proteomes" id="UP001501391"/>
    </source>
</evidence>
<protein>
    <submittedName>
        <fullName evidence="2">Uncharacterized protein</fullName>
    </submittedName>
</protein>
<sequence>MPDRDGTPNRGGPHPRAERRHPGGEAAAERQGLPVPARPPGRHRAGRRTRRPVFLSPPQVPESAKSARTRACAVTEQEGEPERRDGDLRDRAVSRGPYPQ</sequence>
<gene>
    <name evidence="2" type="ORF">GCM10009787_72050</name>
</gene>
<comment type="caution">
    <text evidence="2">The sequence shown here is derived from an EMBL/GenBank/DDBJ whole genome shotgun (WGS) entry which is preliminary data.</text>
</comment>
<proteinExistence type="predicted"/>
<reference evidence="3" key="1">
    <citation type="journal article" date="2019" name="Int. J. Syst. Evol. Microbiol.">
        <title>The Global Catalogue of Microorganisms (GCM) 10K type strain sequencing project: providing services to taxonomists for standard genome sequencing and annotation.</title>
        <authorList>
            <consortium name="The Broad Institute Genomics Platform"/>
            <consortium name="The Broad Institute Genome Sequencing Center for Infectious Disease"/>
            <person name="Wu L."/>
            <person name="Ma J."/>
        </authorList>
    </citation>
    <scope>NUCLEOTIDE SEQUENCE [LARGE SCALE GENOMIC DNA]</scope>
    <source>
        <strain evidence="3">JCM 14924</strain>
    </source>
</reference>
<dbReference type="EMBL" id="BAAAOQ010000034">
    <property type="protein sequence ID" value="GAA2204531.1"/>
    <property type="molecule type" value="Genomic_DNA"/>
</dbReference>
<dbReference type="Proteomes" id="UP001501391">
    <property type="component" value="Unassembled WGS sequence"/>
</dbReference>
<feature type="compositionally biased region" description="Basic and acidic residues" evidence="1">
    <location>
        <begin position="80"/>
        <end position="93"/>
    </location>
</feature>
<keyword evidence="3" id="KW-1185">Reference proteome</keyword>
<evidence type="ECO:0000313" key="2">
    <source>
        <dbReference type="EMBL" id="GAA2204531.1"/>
    </source>
</evidence>
<organism evidence="2 3">
    <name type="scientific">Streptomyces bangladeshensis</name>
    <dbReference type="NCBI Taxonomy" id="295352"/>
    <lineage>
        <taxon>Bacteria</taxon>
        <taxon>Bacillati</taxon>
        <taxon>Actinomycetota</taxon>
        <taxon>Actinomycetes</taxon>
        <taxon>Kitasatosporales</taxon>
        <taxon>Streptomycetaceae</taxon>
        <taxon>Streptomyces</taxon>
    </lineage>
</organism>